<dbReference type="HOGENOM" id="CLU_055026_0_0_1"/>
<reference evidence="1" key="3">
    <citation type="submission" date="2025-09" db="UniProtKB">
        <authorList>
            <consortium name="Ensembl"/>
        </authorList>
    </citation>
    <scope>IDENTIFICATION</scope>
</reference>
<dbReference type="EMBL" id="AAPE02035764">
    <property type="status" value="NOT_ANNOTATED_CDS"/>
    <property type="molecule type" value="Genomic_DNA"/>
</dbReference>
<dbReference type="EMBL" id="AAPE02035763">
    <property type="status" value="NOT_ANNOTATED_CDS"/>
    <property type="molecule type" value="Genomic_DNA"/>
</dbReference>
<dbReference type="GeneTree" id="ENSGT00940000154453"/>
<sequence>MGNKLTCCLKSNASPKLGQHSVWVNRDDESGVCVAGTRNSVAAPPAPTALESAELDFQACEGHPVLCLGDLEMPKELVLELIPSDHPKASTIFLKKSQMDVGEKKKKYSYHVSPGHRSEKYSSCSTIFLDDSTICQPNVRITVQCLALAIYYHIKNRESFRALHVFESRSDDLASSDLSVRKYKKDGKVHLFLYRFTRLKFNNFKSASSSVIVTISHPRKIKVNRSLHMLFDISPRPWGGRSLSHQMWDIYLFMYVSFCRYRFISDESLSDLERQYLYLLQFRLNVSASVYAKYYFDLRSLASDHGLPVVFAPLRKERAQNLEAISRYCENKNLCRVAIKRSSSCDNFTDMQYANAILS</sequence>
<organism evidence="1 2">
    <name type="scientific">Myotis lucifugus</name>
    <name type="common">Little brown bat</name>
    <dbReference type="NCBI Taxonomy" id="59463"/>
    <lineage>
        <taxon>Eukaryota</taxon>
        <taxon>Metazoa</taxon>
        <taxon>Chordata</taxon>
        <taxon>Craniata</taxon>
        <taxon>Vertebrata</taxon>
        <taxon>Euteleostomi</taxon>
        <taxon>Mammalia</taxon>
        <taxon>Eutheria</taxon>
        <taxon>Laurasiatheria</taxon>
        <taxon>Chiroptera</taxon>
        <taxon>Yangochiroptera</taxon>
        <taxon>Vespertilionidae</taxon>
        <taxon>Myotis</taxon>
    </lineage>
</organism>
<accession>G1QCA9</accession>
<evidence type="ECO:0000313" key="2">
    <source>
        <dbReference type="Proteomes" id="UP000001074"/>
    </source>
</evidence>
<dbReference type="eggNOG" id="KOG1675">
    <property type="taxonomic scope" value="Eukaryota"/>
</dbReference>
<reference evidence="1 2" key="1">
    <citation type="journal article" date="2011" name="Nature">
        <title>A high-resolution map of human evolutionary constraint using 29 mammals.</title>
        <authorList>
            <person name="Lindblad-Toh K."/>
            <person name="Garber M."/>
            <person name="Zuk O."/>
            <person name="Lin M.F."/>
            <person name="Parker B.J."/>
            <person name="Washietl S."/>
            <person name="Kheradpour P."/>
            <person name="Ernst J."/>
            <person name="Jordan G."/>
            <person name="Mauceli E."/>
            <person name="Ward L.D."/>
            <person name="Lowe C.B."/>
            <person name="Holloway A.K."/>
            <person name="Clamp M."/>
            <person name="Gnerre S."/>
            <person name="Alfoldi J."/>
            <person name="Beal K."/>
            <person name="Chang J."/>
            <person name="Clawson H."/>
            <person name="Cuff J."/>
            <person name="Di Palma F."/>
            <person name="Fitzgerald S."/>
            <person name="Flicek P."/>
            <person name="Guttman M."/>
            <person name="Hubisz M.J."/>
            <person name="Jaffe D.B."/>
            <person name="Jungreis I."/>
            <person name="Kent W.J."/>
            <person name="Kostka D."/>
            <person name="Lara M."/>
            <person name="Martins A.L."/>
            <person name="Massingham T."/>
            <person name="Moltke I."/>
            <person name="Raney B.J."/>
            <person name="Rasmussen M.D."/>
            <person name="Robinson J."/>
            <person name="Stark A."/>
            <person name="Vilella A.J."/>
            <person name="Wen J."/>
            <person name="Xie X."/>
            <person name="Zody M.C."/>
            <person name="Baldwin J."/>
            <person name="Bloom T."/>
            <person name="Chin C.W."/>
            <person name="Heiman D."/>
            <person name="Nicol R."/>
            <person name="Nusbaum C."/>
            <person name="Young S."/>
            <person name="Wilkinson J."/>
            <person name="Worley K.C."/>
            <person name="Kovar C.L."/>
            <person name="Muzny D.M."/>
            <person name="Gibbs R.A."/>
            <person name="Cree A."/>
            <person name="Dihn H.H."/>
            <person name="Fowler G."/>
            <person name="Jhangiani S."/>
            <person name="Joshi V."/>
            <person name="Lee S."/>
            <person name="Lewis L.R."/>
            <person name="Nazareth L.V."/>
            <person name="Okwuonu G."/>
            <person name="Santibanez J."/>
            <person name="Warren W.C."/>
            <person name="Mardis E.R."/>
            <person name="Weinstock G.M."/>
            <person name="Wilson R.K."/>
            <person name="Delehaunty K."/>
            <person name="Dooling D."/>
            <person name="Fronik C."/>
            <person name="Fulton L."/>
            <person name="Fulton B."/>
            <person name="Graves T."/>
            <person name="Minx P."/>
            <person name="Sodergren E."/>
            <person name="Birney E."/>
            <person name="Margulies E.H."/>
            <person name="Herrero J."/>
            <person name="Green E.D."/>
            <person name="Haussler D."/>
            <person name="Siepel A."/>
            <person name="Goldman N."/>
            <person name="Pollard K.S."/>
            <person name="Pedersen J.S."/>
            <person name="Lander E.S."/>
            <person name="Kellis M."/>
        </authorList>
    </citation>
    <scope>NUCLEOTIDE SEQUENCE [LARGE SCALE GENOMIC DNA]</scope>
</reference>
<evidence type="ECO:0000313" key="1">
    <source>
        <dbReference type="Ensembl" id="ENSMLUP00000021342.1"/>
    </source>
</evidence>
<proteinExistence type="predicted"/>
<dbReference type="EMBL" id="AAPE02035762">
    <property type="status" value="NOT_ANNOTATED_CDS"/>
    <property type="molecule type" value="Genomic_DNA"/>
</dbReference>
<keyword evidence="2" id="KW-1185">Reference proteome</keyword>
<dbReference type="Proteomes" id="UP000001074">
    <property type="component" value="Unassembled WGS sequence"/>
</dbReference>
<dbReference type="AlphaFoldDB" id="G1QCA9"/>
<dbReference type="Ensembl" id="ENSMLUT00000024596.1">
    <property type="protein sequence ID" value="ENSMLUP00000021342.1"/>
    <property type="gene ID" value="ENSMLUG00000025922.1"/>
</dbReference>
<dbReference type="STRING" id="59463.ENSMLUP00000021342"/>
<reference evidence="1" key="2">
    <citation type="submission" date="2025-08" db="UniProtKB">
        <authorList>
            <consortium name="Ensembl"/>
        </authorList>
    </citation>
    <scope>IDENTIFICATION</scope>
</reference>
<name>G1QCA9_MYOLU</name>
<protein>
    <submittedName>
        <fullName evidence="1">Uncharacterized protein</fullName>
    </submittedName>
</protein>
<dbReference type="EMBL" id="AAPE02035765">
    <property type="status" value="NOT_ANNOTATED_CDS"/>
    <property type="molecule type" value="Genomic_DNA"/>
</dbReference>
<dbReference type="InParanoid" id="G1QCA9"/>
<dbReference type="PANTHER" id="PTHR14248">
    <property type="entry name" value="CYCLIN Y, ISOFORM A"/>
    <property type="match status" value="1"/>
</dbReference>